<proteinExistence type="predicted"/>
<sequence length="430" mass="44677">MSSIAATLPDSAGPGAAPSPRATILAGLIGNVMEWYDFAVYGYFATVIGALFFPNADPAVSVIAAFGAFAAGFLVRPLGGLLFGRIGDLVGRRRALTLSVVCMALPTVAIAFLPTYQTIGVAAPVLIVLLRILQGLSVGGEYTGSIVFLAEKAPHGRRALYASWSMWGAVAGILLGSAVGAIMTNVLDEAAILAWGWRLPFALGALVALSGWFLRRGIAAEAPPPEAKAPLRDTFGRHRLQVLRVALLNLVNGVGFYATFVYSVTYMKQIDRLPGRIAFDLNTANMALLLLLIPLAALAADRFGRKPLIVAGAAAFAFGAVPLFHLIHSGDDGLVLLGEAGLALAMGLFGGGMVIANVELIPKAVRCTGLAFAYNAAIGLFGGTTPMVVAWLVTSTGNPIAPGWYVAAAGAVSLLAALFLLPETKHQPLA</sequence>
<keyword evidence="6 8" id="KW-1133">Transmembrane helix</keyword>
<feature type="transmembrane region" description="Helical" evidence="8">
    <location>
        <begin position="35"/>
        <end position="53"/>
    </location>
</feature>
<name>A0A1Y6C556_9PROT</name>
<dbReference type="PROSITE" id="PS50850">
    <property type="entry name" value="MFS"/>
    <property type="match status" value="1"/>
</dbReference>
<evidence type="ECO:0000259" key="9">
    <source>
        <dbReference type="PROSITE" id="PS50850"/>
    </source>
</evidence>
<dbReference type="FunFam" id="1.20.1250.20:FF:000001">
    <property type="entry name" value="Dicarboxylate MFS transporter"/>
    <property type="match status" value="1"/>
</dbReference>
<feature type="transmembrane region" description="Helical" evidence="8">
    <location>
        <begin position="59"/>
        <end position="83"/>
    </location>
</feature>
<dbReference type="PANTHER" id="PTHR43528">
    <property type="entry name" value="ALPHA-KETOGLUTARATE PERMEASE"/>
    <property type="match status" value="1"/>
</dbReference>
<dbReference type="InterPro" id="IPR005829">
    <property type="entry name" value="Sugar_transporter_CS"/>
</dbReference>
<feature type="transmembrane region" description="Helical" evidence="8">
    <location>
        <begin position="308"/>
        <end position="328"/>
    </location>
</feature>
<keyword evidence="7 8" id="KW-0472">Membrane</keyword>
<feature type="transmembrane region" description="Helical" evidence="8">
    <location>
        <begin position="159"/>
        <end position="183"/>
    </location>
</feature>
<evidence type="ECO:0000256" key="4">
    <source>
        <dbReference type="ARBA" id="ARBA00022692"/>
    </source>
</evidence>
<dbReference type="SUPFAM" id="SSF103473">
    <property type="entry name" value="MFS general substrate transporter"/>
    <property type="match status" value="1"/>
</dbReference>
<evidence type="ECO:0000256" key="1">
    <source>
        <dbReference type="ARBA" id="ARBA00004651"/>
    </source>
</evidence>
<dbReference type="PROSITE" id="PS00217">
    <property type="entry name" value="SUGAR_TRANSPORT_2"/>
    <property type="match status" value="1"/>
</dbReference>
<keyword evidence="2" id="KW-0813">Transport</keyword>
<evidence type="ECO:0000256" key="8">
    <source>
        <dbReference type="SAM" id="Phobius"/>
    </source>
</evidence>
<dbReference type="EMBL" id="FWZX01000015">
    <property type="protein sequence ID" value="SMF43698.1"/>
    <property type="molecule type" value="Genomic_DNA"/>
</dbReference>
<dbReference type="GO" id="GO:0005886">
    <property type="term" value="C:plasma membrane"/>
    <property type="evidence" value="ECO:0007669"/>
    <property type="project" value="UniProtKB-SubCell"/>
</dbReference>
<evidence type="ECO:0000256" key="2">
    <source>
        <dbReference type="ARBA" id="ARBA00022448"/>
    </source>
</evidence>
<organism evidence="10 11">
    <name type="scientific">Tistlia consotensis USBA 355</name>
    <dbReference type="NCBI Taxonomy" id="560819"/>
    <lineage>
        <taxon>Bacteria</taxon>
        <taxon>Pseudomonadati</taxon>
        <taxon>Pseudomonadota</taxon>
        <taxon>Alphaproteobacteria</taxon>
        <taxon>Rhodospirillales</taxon>
        <taxon>Rhodovibrionaceae</taxon>
        <taxon>Tistlia</taxon>
    </lineage>
</organism>
<dbReference type="InterPro" id="IPR020846">
    <property type="entry name" value="MFS_dom"/>
</dbReference>
<dbReference type="PANTHER" id="PTHR43528:SF1">
    <property type="entry name" value="ALPHA-KETOGLUTARATE PERMEASE"/>
    <property type="match status" value="1"/>
</dbReference>
<accession>A0A1Y6C556</accession>
<keyword evidence="5" id="KW-0769">Symport</keyword>
<dbReference type="InterPro" id="IPR005828">
    <property type="entry name" value="MFS_sugar_transport-like"/>
</dbReference>
<dbReference type="Gene3D" id="1.20.1250.20">
    <property type="entry name" value="MFS general substrate transporter like domains"/>
    <property type="match status" value="1"/>
</dbReference>
<feature type="transmembrane region" description="Helical" evidence="8">
    <location>
        <begin position="372"/>
        <end position="392"/>
    </location>
</feature>
<feature type="transmembrane region" description="Helical" evidence="8">
    <location>
        <begin position="95"/>
        <end position="113"/>
    </location>
</feature>
<evidence type="ECO:0000256" key="6">
    <source>
        <dbReference type="ARBA" id="ARBA00022989"/>
    </source>
</evidence>
<keyword evidence="4 8" id="KW-0812">Transmembrane</keyword>
<protein>
    <submittedName>
        <fullName evidence="10">MFS transporter, MHS family, proline/betaine transporter</fullName>
    </submittedName>
</protein>
<dbReference type="GO" id="GO:0015293">
    <property type="term" value="F:symporter activity"/>
    <property type="evidence" value="ECO:0007669"/>
    <property type="project" value="UniProtKB-KW"/>
</dbReference>
<gene>
    <name evidence="10" type="ORF">SAMN05428998_11586</name>
</gene>
<evidence type="ECO:0000256" key="3">
    <source>
        <dbReference type="ARBA" id="ARBA00022475"/>
    </source>
</evidence>
<evidence type="ECO:0000313" key="10">
    <source>
        <dbReference type="EMBL" id="SMF43698.1"/>
    </source>
</evidence>
<dbReference type="InterPro" id="IPR051084">
    <property type="entry name" value="H+-coupled_symporters"/>
</dbReference>
<dbReference type="Pfam" id="PF00083">
    <property type="entry name" value="Sugar_tr"/>
    <property type="match status" value="2"/>
</dbReference>
<feature type="transmembrane region" description="Helical" evidence="8">
    <location>
        <begin position="242"/>
        <end position="264"/>
    </location>
</feature>
<feature type="transmembrane region" description="Helical" evidence="8">
    <location>
        <begin position="340"/>
        <end position="360"/>
    </location>
</feature>
<evidence type="ECO:0000256" key="7">
    <source>
        <dbReference type="ARBA" id="ARBA00023136"/>
    </source>
</evidence>
<feature type="transmembrane region" description="Helical" evidence="8">
    <location>
        <begin position="284"/>
        <end position="301"/>
    </location>
</feature>
<feature type="transmembrane region" description="Helical" evidence="8">
    <location>
        <begin position="195"/>
        <end position="214"/>
    </location>
</feature>
<dbReference type="PROSITE" id="PS00216">
    <property type="entry name" value="SUGAR_TRANSPORT_1"/>
    <property type="match status" value="1"/>
</dbReference>
<feature type="domain" description="Major facilitator superfamily (MFS) profile" evidence="9">
    <location>
        <begin position="23"/>
        <end position="425"/>
    </location>
</feature>
<evidence type="ECO:0000313" key="11">
    <source>
        <dbReference type="Proteomes" id="UP000192917"/>
    </source>
</evidence>
<feature type="transmembrane region" description="Helical" evidence="8">
    <location>
        <begin position="119"/>
        <end position="138"/>
    </location>
</feature>
<feature type="transmembrane region" description="Helical" evidence="8">
    <location>
        <begin position="404"/>
        <end position="421"/>
    </location>
</feature>
<dbReference type="InterPro" id="IPR036259">
    <property type="entry name" value="MFS_trans_sf"/>
</dbReference>
<keyword evidence="3" id="KW-1003">Cell membrane</keyword>
<comment type="subcellular location">
    <subcellularLocation>
        <location evidence="1">Cell membrane</location>
        <topology evidence="1">Multi-pass membrane protein</topology>
    </subcellularLocation>
</comment>
<dbReference type="AlphaFoldDB" id="A0A1Y6C556"/>
<dbReference type="STRING" id="560819.SAMN05428998_11586"/>
<evidence type="ECO:0000256" key="5">
    <source>
        <dbReference type="ARBA" id="ARBA00022847"/>
    </source>
</evidence>
<keyword evidence="11" id="KW-1185">Reference proteome</keyword>
<dbReference type="RefSeq" id="WP_085124046.1">
    <property type="nucleotide sequence ID" value="NZ_FWZX01000015.1"/>
</dbReference>
<dbReference type="Proteomes" id="UP000192917">
    <property type="component" value="Unassembled WGS sequence"/>
</dbReference>
<reference evidence="10 11" key="1">
    <citation type="submission" date="2017-04" db="EMBL/GenBank/DDBJ databases">
        <authorList>
            <person name="Afonso C.L."/>
            <person name="Miller P.J."/>
            <person name="Scott M.A."/>
            <person name="Spackman E."/>
            <person name="Goraichik I."/>
            <person name="Dimitrov K.M."/>
            <person name="Suarez D.L."/>
            <person name="Swayne D.E."/>
        </authorList>
    </citation>
    <scope>NUCLEOTIDE SEQUENCE [LARGE SCALE GENOMIC DNA]</scope>
    <source>
        <strain evidence="10 11">USBA 355</strain>
    </source>
</reference>